<dbReference type="AlphaFoldDB" id="A0A2C9U3T2"/>
<reference evidence="2" key="1">
    <citation type="submission" date="2016-02" db="EMBL/GenBank/DDBJ databases">
        <title>WGS assembly of Manihot esculenta.</title>
        <authorList>
            <person name="Bredeson J.V."/>
            <person name="Prochnik S.E."/>
            <person name="Lyons J.B."/>
            <person name="Schmutz J."/>
            <person name="Grimwood J."/>
            <person name="Vrebalov J."/>
            <person name="Bart R.S."/>
            <person name="Amuge T."/>
            <person name="Ferguson M.E."/>
            <person name="Green R."/>
            <person name="Putnam N."/>
            <person name="Stites J."/>
            <person name="Rounsley S."/>
            <person name="Rokhsar D.S."/>
        </authorList>
    </citation>
    <scope>NUCLEOTIDE SEQUENCE [LARGE SCALE GENOMIC DNA]</scope>
    <source>
        <tissue evidence="2">Leaf</tissue>
    </source>
</reference>
<keyword evidence="1" id="KW-0472">Membrane</keyword>
<feature type="transmembrane region" description="Helical" evidence="1">
    <location>
        <begin position="12"/>
        <end position="30"/>
    </location>
</feature>
<evidence type="ECO:0000256" key="1">
    <source>
        <dbReference type="SAM" id="Phobius"/>
    </source>
</evidence>
<keyword evidence="1" id="KW-0812">Transmembrane</keyword>
<gene>
    <name evidence="2" type="ORF">MANES_17G008500</name>
</gene>
<sequence>MKVLAFEANVFFFFFSIHFGLAVWRLVSFLEYSPLVVWYSNGFWV</sequence>
<protein>
    <submittedName>
        <fullName evidence="2">Uncharacterized protein</fullName>
    </submittedName>
</protein>
<proteinExistence type="predicted"/>
<organism evidence="2">
    <name type="scientific">Manihot esculenta</name>
    <name type="common">Cassava</name>
    <name type="synonym">Jatropha manihot</name>
    <dbReference type="NCBI Taxonomy" id="3983"/>
    <lineage>
        <taxon>Eukaryota</taxon>
        <taxon>Viridiplantae</taxon>
        <taxon>Streptophyta</taxon>
        <taxon>Embryophyta</taxon>
        <taxon>Tracheophyta</taxon>
        <taxon>Spermatophyta</taxon>
        <taxon>Magnoliopsida</taxon>
        <taxon>eudicotyledons</taxon>
        <taxon>Gunneridae</taxon>
        <taxon>Pentapetalae</taxon>
        <taxon>rosids</taxon>
        <taxon>fabids</taxon>
        <taxon>Malpighiales</taxon>
        <taxon>Euphorbiaceae</taxon>
        <taxon>Crotonoideae</taxon>
        <taxon>Manihoteae</taxon>
        <taxon>Manihot</taxon>
    </lineage>
</organism>
<dbReference type="EMBL" id="CM004403">
    <property type="protein sequence ID" value="OAY24351.1"/>
    <property type="molecule type" value="Genomic_DNA"/>
</dbReference>
<name>A0A2C9U3T2_MANES</name>
<evidence type="ECO:0000313" key="2">
    <source>
        <dbReference type="EMBL" id="OAY24351.1"/>
    </source>
</evidence>
<keyword evidence="1" id="KW-1133">Transmembrane helix</keyword>
<accession>A0A2C9U3T2</accession>